<dbReference type="GeneID" id="95803501"/>
<evidence type="ECO:0000313" key="2">
    <source>
        <dbReference type="EMBL" id="SCG17463.1"/>
    </source>
</evidence>
<evidence type="ECO:0000313" key="3">
    <source>
        <dbReference type="Proteomes" id="UP000198251"/>
    </source>
</evidence>
<dbReference type="Proteomes" id="UP000198251">
    <property type="component" value="Chromosome I"/>
</dbReference>
<protein>
    <submittedName>
        <fullName evidence="2">DinB superfamily protein</fullName>
    </submittedName>
</protein>
<proteinExistence type="predicted"/>
<dbReference type="Gene3D" id="1.20.120.450">
    <property type="entry name" value="dinb family like domain"/>
    <property type="match status" value="1"/>
</dbReference>
<gene>
    <name evidence="2" type="ORF">GA0070610_3774</name>
</gene>
<dbReference type="EMBL" id="LT607733">
    <property type="protein sequence ID" value="SCG17463.1"/>
    <property type="molecule type" value="Genomic_DNA"/>
</dbReference>
<dbReference type="Pfam" id="PF12867">
    <property type="entry name" value="DinB_2"/>
    <property type="match status" value="1"/>
</dbReference>
<sequence>MAATSRALLRWQFDLTWSLFEYHLERLEAADFLWEPAARCWTMRPGPAGGWTPDWADTEPDPVPVPTIGWLSWHMGWWWTVAMDHLGGRPPRQRTDVGWPGPGGPTIAWLRGLRAEWLGQLDRLTDADLDAPASFPWQEDAGHTVGHMLAWVNAELMKNAAEIGQLRLLRVAERG</sequence>
<dbReference type="InterPro" id="IPR034660">
    <property type="entry name" value="DinB/YfiT-like"/>
</dbReference>
<keyword evidence="3" id="KW-1185">Reference proteome</keyword>
<name>A0A1C5GC98_MICEH</name>
<dbReference type="AlphaFoldDB" id="A0A1C5GC98"/>
<organism evidence="2 3">
    <name type="scientific">Micromonospora echinofusca</name>
    <dbReference type="NCBI Taxonomy" id="47858"/>
    <lineage>
        <taxon>Bacteria</taxon>
        <taxon>Bacillati</taxon>
        <taxon>Actinomycetota</taxon>
        <taxon>Actinomycetes</taxon>
        <taxon>Micromonosporales</taxon>
        <taxon>Micromonosporaceae</taxon>
        <taxon>Micromonospora</taxon>
    </lineage>
</organism>
<dbReference type="SUPFAM" id="SSF109854">
    <property type="entry name" value="DinB/YfiT-like putative metalloenzymes"/>
    <property type="match status" value="1"/>
</dbReference>
<evidence type="ECO:0000259" key="1">
    <source>
        <dbReference type="Pfam" id="PF12867"/>
    </source>
</evidence>
<dbReference type="InterPro" id="IPR024775">
    <property type="entry name" value="DinB-like"/>
</dbReference>
<accession>A0A1C5GC98</accession>
<feature type="domain" description="DinB-like" evidence="1">
    <location>
        <begin position="12"/>
        <end position="163"/>
    </location>
</feature>
<dbReference type="RefSeq" id="WP_089001202.1">
    <property type="nucleotide sequence ID" value="NZ_JBFAAC010000008.1"/>
</dbReference>
<reference evidence="2 3" key="1">
    <citation type="submission" date="2016-06" db="EMBL/GenBank/DDBJ databases">
        <authorList>
            <person name="Kjaerup R.B."/>
            <person name="Dalgaard T.S."/>
            <person name="Juul-Madsen H.R."/>
        </authorList>
    </citation>
    <scope>NUCLEOTIDE SEQUENCE [LARGE SCALE GENOMIC DNA]</scope>
    <source>
        <strain evidence="2 3">DSM 43913</strain>
    </source>
</reference>